<feature type="region of interest" description="Disordered" evidence="1">
    <location>
        <begin position="379"/>
        <end position="459"/>
    </location>
</feature>
<feature type="compositionally biased region" description="Basic and acidic residues" evidence="1">
    <location>
        <begin position="400"/>
        <end position="415"/>
    </location>
</feature>
<gene>
    <name evidence="2" type="ORF">BKA67DRAFT_563724</name>
</gene>
<evidence type="ECO:0000256" key="1">
    <source>
        <dbReference type="SAM" id="MobiDB-lite"/>
    </source>
</evidence>
<comment type="caution">
    <text evidence="2">The sequence shown here is derived from an EMBL/GenBank/DDBJ whole genome shotgun (WGS) entry which is preliminary data.</text>
</comment>
<dbReference type="OrthoDB" id="5600002at2759"/>
<dbReference type="AlphaFoldDB" id="A0A9P8UKN0"/>
<dbReference type="RefSeq" id="XP_045958224.1">
    <property type="nucleotide sequence ID" value="XM_046102679.1"/>
</dbReference>
<proteinExistence type="predicted"/>
<evidence type="ECO:0000313" key="3">
    <source>
        <dbReference type="Proteomes" id="UP000758603"/>
    </source>
</evidence>
<feature type="region of interest" description="Disordered" evidence="1">
    <location>
        <begin position="48"/>
        <end position="67"/>
    </location>
</feature>
<dbReference type="GeneID" id="70131571"/>
<sequence length="520" mass="58842">MDSSAPFNGSRPKDMSEYIATKSPYCPLRDYQMQLMFLEEQNKRRLRIAREKQLSSPQSQERDNAHNMNVETHLDQLAQKLRGQPSLVEYQAQLDILEQENQDRLHKTCQGPSEEPQTQFCKTACGTLDVSVSPPSYKHGSVDLEEYQSPQSKLESSLQRELELSMMLQDMRQGLEGDMKKEEEEEEELSEEDTQNHGSIYQQPRPIKAPNINTTMVRSPHDMNGWPNQSELPDIFPSQPAAPEVSCQNKVEADLRSPHDMNALPDQELPLVDEPAQAKQPETPVASRDVSVGIHALRRQPELHDPDVRKQTSQAEYPQFAPASFEYPGVDPTYALDHQDTGAAYPPYYGKDAVEPPPLHFAPASFEYSGQTLGDICESCANKPNPREDGNASEMSQSASDHERKMVEDLKRDDPDATAESIVHNHEERKAVSKSKRDHPEAVAQARRRIRQRQSRSMSPPHNLRVMRIRRRAGCPGITRVPFASAGSLSEREQKHETEPVLTDMSLHEGVSLAIRLRMD</sequence>
<evidence type="ECO:0000313" key="2">
    <source>
        <dbReference type="EMBL" id="KAH6653954.1"/>
    </source>
</evidence>
<dbReference type="Proteomes" id="UP000758603">
    <property type="component" value="Unassembled WGS sequence"/>
</dbReference>
<accession>A0A9P8UKN0</accession>
<organism evidence="2 3">
    <name type="scientific">Truncatella angustata</name>
    <dbReference type="NCBI Taxonomy" id="152316"/>
    <lineage>
        <taxon>Eukaryota</taxon>
        <taxon>Fungi</taxon>
        <taxon>Dikarya</taxon>
        <taxon>Ascomycota</taxon>
        <taxon>Pezizomycotina</taxon>
        <taxon>Sordariomycetes</taxon>
        <taxon>Xylariomycetidae</taxon>
        <taxon>Amphisphaeriales</taxon>
        <taxon>Sporocadaceae</taxon>
        <taxon>Truncatella</taxon>
    </lineage>
</organism>
<reference evidence="2" key="1">
    <citation type="journal article" date="2021" name="Nat. Commun.">
        <title>Genetic determinants of endophytism in the Arabidopsis root mycobiome.</title>
        <authorList>
            <person name="Mesny F."/>
            <person name="Miyauchi S."/>
            <person name="Thiergart T."/>
            <person name="Pickel B."/>
            <person name="Atanasova L."/>
            <person name="Karlsson M."/>
            <person name="Huettel B."/>
            <person name="Barry K.W."/>
            <person name="Haridas S."/>
            <person name="Chen C."/>
            <person name="Bauer D."/>
            <person name="Andreopoulos W."/>
            <person name="Pangilinan J."/>
            <person name="LaButti K."/>
            <person name="Riley R."/>
            <person name="Lipzen A."/>
            <person name="Clum A."/>
            <person name="Drula E."/>
            <person name="Henrissat B."/>
            <person name="Kohler A."/>
            <person name="Grigoriev I.V."/>
            <person name="Martin F.M."/>
            <person name="Hacquard S."/>
        </authorList>
    </citation>
    <scope>NUCLEOTIDE SEQUENCE</scope>
    <source>
        <strain evidence="2">MPI-SDFR-AT-0073</strain>
    </source>
</reference>
<protein>
    <submittedName>
        <fullName evidence="2">Uncharacterized protein</fullName>
    </submittedName>
</protein>
<keyword evidence="3" id="KW-1185">Reference proteome</keyword>
<dbReference type="EMBL" id="JAGPXC010000004">
    <property type="protein sequence ID" value="KAH6653954.1"/>
    <property type="molecule type" value="Genomic_DNA"/>
</dbReference>
<feature type="compositionally biased region" description="Acidic residues" evidence="1">
    <location>
        <begin position="183"/>
        <end position="193"/>
    </location>
</feature>
<name>A0A9P8UKN0_9PEZI</name>
<feature type="region of interest" description="Disordered" evidence="1">
    <location>
        <begin position="177"/>
        <end position="251"/>
    </location>
</feature>